<keyword evidence="2 4" id="KW-0472">Membrane</keyword>
<evidence type="ECO:0000313" key="9">
    <source>
        <dbReference type="Proteomes" id="UP000249239"/>
    </source>
</evidence>
<evidence type="ECO:0000256" key="3">
    <source>
        <dbReference type="ARBA" id="ARBA00023237"/>
    </source>
</evidence>
<evidence type="ECO:0000256" key="4">
    <source>
        <dbReference type="PROSITE-ProRule" id="PRU00473"/>
    </source>
</evidence>
<organism evidence="8 9">
    <name type="scientific">Breznakibacter xylanolyticus</name>
    <dbReference type="NCBI Taxonomy" id="990"/>
    <lineage>
        <taxon>Bacteria</taxon>
        <taxon>Pseudomonadati</taxon>
        <taxon>Bacteroidota</taxon>
        <taxon>Bacteroidia</taxon>
        <taxon>Marinilabiliales</taxon>
        <taxon>Marinilabiliaceae</taxon>
        <taxon>Breznakibacter</taxon>
    </lineage>
</organism>
<sequence length="421" mass="46760">MKTLFVLMICMMPWCVWAQFDIKGKLKEKIMNRAEERVDQGIDSGLDAVEDEAKDAARDKSEPNDSEPADEPDAAEVSAEPRSASAEKIVSFTKYDFVPGDQLLFFEDFSQDAIGDFPALWTTNGGGEVRLLQSLSGNWLYMNSRDNVYCLMNDLTLPANFILEFDIVPTSGEDGGDYAGFNLSLYSSPDDFLNDDLYPGAGGLHVECATDHWNVMGYLDEPGKSTNARSELAPLVLNRSNHVIIWVQKRRLRIYHQGMKAVDLPTALYDNLKYNRLRFSLWSQAGFHFLSNIRLTSAAPDTRSKLLTEGKLVSYGIYFDVNSDRVKPESNGALADIAKVLNENLGVSVRIVGHTDSDGSESSNLDLSKRRALAVKNELCKNYGVTADRLQTDGKGESQPLVSGQTPSAKAQNRRVEFVKL</sequence>
<gene>
    <name evidence="8" type="ORF">LX69_01321</name>
</gene>
<dbReference type="PANTHER" id="PTHR30329">
    <property type="entry name" value="STATOR ELEMENT OF FLAGELLAR MOTOR COMPLEX"/>
    <property type="match status" value="1"/>
</dbReference>
<dbReference type="PROSITE" id="PS51123">
    <property type="entry name" value="OMPA_2"/>
    <property type="match status" value="1"/>
</dbReference>
<dbReference type="InterPro" id="IPR006664">
    <property type="entry name" value="OMP_bac"/>
</dbReference>
<protein>
    <submittedName>
        <fullName evidence="8">OmpA family protein</fullName>
    </submittedName>
</protein>
<name>A0A2W7NCL5_9BACT</name>
<dbReference type="Proteomes" id="UP000249239">
    <property type="component" value="Unassembled WGS sequence"/>
</dbReference>
<keyword evidence="9" id="KW-1185">Reference proteome</keyword>
<dbReference type="EMBL" id="QKZK01000008">
    <property type="protein sequence ID" value="PZX17908.1"/>
    <property type="molecule type" value="Genomic_DNA"/>
</dbReference>
<dbReference type="InterPro" id="IPR050330">
    <property type="entry name" value="Bact_OuterMem_StrucFunc"/>
</dbReference>
<feature type="compositionally biased region" description="Basic and acidic residues" evidence="5">
    <location>
        <begin position="54"/>
        <end position="63"/>
    </location>
</feature>
<dbReference type="PANTHER" id="PTHR30329:SF21">
    <property type="entry name" value="LIPOPROTEIN YIAD-RELATED"/>
    <property type="match status" value="1"/>
</dbReference>
<comment type="caution">
    <text evidence="8">The sequence shown here is derived from an EMBL/GenBank/DDBJ whole genome shotgun (WGS) entry which is preliminary data.</text>
</comment>
<evidence type="ECO:0000259" key="7">
    <source>
        <dbReference type="PROSITE" id="PS51123"/>
    </source>
</evidence>
<dbReference type="InterPro" id="IPR006665">
    <property type="entry name" value="OmpA-like"/>
</dbReference>
<feature type="region of interest" description="Disordered" evidence="5">
    <location>
        <begin position="41"/>
        <end position="82"/>
    </location>
</feature>
<dbReference type="PRINTS" id="PR01021">
    <property type="entry name" value="OMPADOMAIN"/>
</dbReference>
<evidence type="ECO:0000313" key="8">
    <source>
        <dbReference type="EMBL" id="PZX17908.1"/>
    </source>
</evidence>
<reference evidence="8 9" key="1">
    <citation type="submission" date="2018-06" db="EMBL/GenBank/DDBJ databases">
        <title>Genomic Encyclopedia of Archaeal and Bacterial Type Strains, Phase II (KMG-II): from individual species to whole genera.</title>
        <authorList>
            <person name="Goeker M."/>
        </authorList>
    </citation>
    <scope>NUCLEOTIDE SEQUENCE [LARGE SCALE GENOMIC DNA]</scope>
    <source>
        <strain evidence="8 9">DSM 6779</strain>
    </source>
</reference>
<evidence type="ECO:0000256" key="6">
    <source>
        <dbReference type="SAM" id="SignalP"/>
    </source>
</evidence>
<dbReference type="CDD" id="cd07185">
    <property type="entry name" value="OmpA_C-like"/>
    <property type="match status" value="1"/>
</dbReference>
<feature type="compositionally biased region" description="Polar residues" evidence="5">
    <location>
        <begin position="400"/>
        <end position="411"/>
    </location>
</feature>
<dbReference type="AlphaFoldDB" id="A0A2W7NCL5"/>
<proteinExistence type="predicted"/>
<feature type="compositionally biased region" description="Acidic residues" evidence="5">
    <location>
        <begin position="64"/>
        <end position="74"/>
    </location>
</feature>
<evidence type="ECO:0000256" key="1">
    <source>
        <dbReference type="ARBA" id="ARBA00004442"/>
    </source>
</evidence>
<keyword evidence="3" id="KW-0998">Cell outer membrane</keyword>
<feature type="signal peptide" evidence="6">
    <location>
        <begin position="1"/>
        <end position="18"/>
    </location>
</feature>
<accession>A0A2W7NCL5</accession>
<dbReference type="OrthoDB" id="9800869at2"/>
<evidence type="ECO:0000256" key="2">
    <source>
        <dbReference type="ARBA" id="ARBA00023136"/>
    </source>
</evidence>
<dbReference type="SUPFAM" id="SSF103088">
    <property type="entry name" value="OmpA-like"/>
    <property type="match status" value="1"/>
</dbReference>
<evidence type="ECO:0000256" key="5">
    <source>
        <dbReference type="SAM" id="MobiDB-lite"/>
    </source>
</evidence>
<keyword evidence="6" id="KW-0732">Signal</keyword>
<comment type="subcellular location">
    <subcellularLocation>
        <location evidence="1">Cell outer membrane</location>
    </subcellularLocation>
</comment>
<feature type="region of interest" description="Disordered" evidence="5">
    <location>
        <begin position="391"/>
        <end position="413"/>
    </location>
</feature>
<dbReference type="RefSeq" id="WP_111445020.1">
    <property type="nucleotide sequence ID" value="NZ_QKZK01000008.1"/>
</dbReference>
<dbReference type="InterPro" id="IPR036737">
    <property type="entry name" value="OmpA-like_sf"/>
</dbReference>
<dbReference type="GO" id="GO:0009279">
    <property type="term" value="C:cell outer membrane"/>
    <property type="evidence" value="ECO:0007669"/>
    <property type="project" value="UniProtKB-SubCell"/>
</dbReference>
<dbReference type="Pfam" id="PF00691">
    <property type="entry name" value="OmpA"/>
    <property type="match status" value="1"/>
</dbReference>
<dbReference type="Gene3D" id="3.30.1330.60">
    <property type="entry name" value="OmpA-like domain"/>
    <property type="match status" value="1"/>
</dbReference>
<feature type="domain" description="OmpA-like" evidence="7">
    <location>
        <begin position="306"/>
        <end position="421"/>
    </location>
</feature>
<feature type="chain" id="PRO_5015894993" evidence="6">
    <location>
        <begin position="19"/>
        <end position="421"/>
    </location>
</feature>